<reference evidence="8 9" key="1">
    <citation type="journal article" date="2013" name="Curr. Biol.">
        <title>The Genome of the Foraminiferan Reticulomyxa filosa.</title>
        <authorList>
            <person name="Glockner G."/>
            <person name="Hulsmann N."/>
            <person name="Schleicher M."/>
            <person name="Noegel A.A."/>
            <person name="Eichinger L."/>
            <person name="Gallinger C."/>
            <person name="Pawlowski J."/>
            <person name="Sierra R."/>
            <person name="Euteneuer U."/>
            <person name="Pillet L."/>
            <person name="Moustafa A."/>
            <person name="Platzer M."/>
            <person name="Groth M."/>
            <person name="Szafranski K."/>
            <person name="Schliwa M."/>
        </authorList>
    </citation>
    <scope>NUCLEOTIDE SEQUENCE [LARGE SCALE GENOMIC DNA]</scope>
</reference>
<dbReference type="InterPro" id="IPR001818">
    <property type="entry name" value="Pept_M10_metallopeptidase"/>
</dbReference>
<evidence type="ECO:0000256" key="2">
    <source>
        <dbReference type="ARBA" id="ARBA00022723"/>
    </source>
</evidence>
<dbReference type="AlphaFoldDB" id="X6NVS7"/>
<proteinExistence type="predicted"/>
<name>X6NVS7_RETFI</name>
<dbReference type="Pfam" id="PF00413">
    <property type="entry name" value="Peptidase_M10"/>
    <property type="match status" value="1"/>
</dbReference>
<dbReference type="InterPro" id="IPR024079">
    <property type="entry name" value="MetalloPept_cat_dom_sf"/>
</dbReference>
<comment type="caution">
    <text evidence="8">The sequence shown here is derived from an EMBL/GenBank/DDBJ whole genome shotgun (WGS) entry which is preliminary data.</text>
</comment>
<evidence type="ECO:0000313" key="8">
    <source>
        <dbReference type="EMBL" id="ETO30126.1"/>
    </source>
</evidence>
<gene>
    <name evidence="8" type="ORF">RFI_06995</name>
</gene>
<dbReference type="SUPFAM" id="SSF47090">
    <property type="entry name" value="PGBD-like"/>
    <property type="match status" value="1"/>
</dbReference>
<feature type="non-terminal residue" evidence="8">
    <location>
        <position position="1"/>
    </location>
</feature>
<keyword evidence="3" id="KW-0378">Hydrolase</keyword>
<dbReference type="OrthoDB" id="534509at2759"/>
<evidence type="ECO:0000313" key="9">
    <source>
        <dbReference type="Proteomes" id="UP000023152"/>
    </source>
</evidence>
<dbReference type="GO" id="GO:0030198">
    <property type="term" value="P:extracellular matrix organization"/>
    <property type="evidence" value="ECO:0007669"/>
    <property type="project" value="TreeGrafter"/>
</dbReference>
<dbReference type="Proteomes" id="UP000023152">
    <property type="component" value="Unassembled WGS sequence"/>
</dbReference>
<dbReference type="Pfam" id="PF01471">
    <property type="entry name" value="PG_binding_1"/>
    <property type="match status" value="1"/>
</dbReference>
<dbReference type="GO" id="GO:0006508">
    <property type="term" value="P:proteolysis"/>
    <property type="evidence" value="ECO:0007669"/>
    <property type="project" value="UniProtKB-KW"/>
</dbReference>
<feature type="domain" description="Peptidase M10 metallopeptidase" evidence="6">
    <location>
        <begin position="231"/>
        <end position="329"/>
    </location>
</feature>
<protein>
    <submittedName>
        <fullName evidence="8">NLP/P60 protein</fullName>
    </submittedName>
</protein>
<dbReference type="Gene3D" id="1.10.101.10">
    <property type="entry name" value="PGBD-like superfamily/PGBD"/>
    <property type="match status" value="1"/>
</dbReference>
<keyword evidence="2" id="KW-0479">Metal-binding</keyword>
<dbReference type="Gene3D" id="3.40.390.10">
    <property type="entry name" value="Collagenase (Catalytic Domain)"/>
    <property type="match status" value="1"/>
</dbReference>
<dbReference type="PANTHER" id="PTHR10201:SF323">
    <property type="entry name" value="MATRIX METALLOPROTEINASE-21"/>
    <property type="match status" value="1"/>
</dbReference>
<keyword evidence="5" id="KW-0482">Metalloprotease</keyword>
<evidence type="ECO:0000256" key="3">
    <source>
        <dbReference type="ARBA" id="ARBA00022801"/>
    </source>
</evidence>
<dbReference type="GO" id="GO:0031012">
    <property type="term" value="C:extracellular matrix"/>
    <property type="evidence" value="ECO:0007669"/>
    <property type="project" value="InterPro"/>
</dbReference>
<keyword evidence="4" id="KW-0862">Zinc</keyword>
<dbReference type="InterPro" id="IPR036366">
    <property type="entry name" value="PGBDSf"/>
</dbReference>
<dbReference type="GO" id="GO:0004222">
    <property type="term" value="F:metalloendopeptidase activity"/>
    <property type="evidence" value="ECO:0007669"/>
    <property type="project" value="InterPro"/>
</dbReference>
<dbReference type="PANTHER" id="PTHR10201">
    <property type="entry name" value="MATRIX METALLOPROTEINASE"/>
    <property type="match status" value="1"/>
</dbReference>
<dbReference type="GO" id="GO:0008270">
    <property type="term" value="F:zinc ion binding"/>
    <property type="evidence" value="ECO:0007669"/>
    <property type="project" value="InterPro"/>
</dbReference>
<dbReference type="EMBL" id="ASPP01005665">
    <property type="protein sequence ID" value="ETO30126.1"/>
    <property type="molecule type" value="Genomic_DNA"/>
</dbReference>
<evidence type="ECO:0000256" key="1">
    <source>
        <dbReference type="ARBA" id="ARBA00022670"/>
    </source>
</evidence>
<dbReference type="GO" id="GO:0030574">
    <property type="term" value="P:collagen catabolic process"/>
    <property type="evidence" value="ECO:0007669"/>
    <property type="project" value="TreeGrafter"/>
</dbReference>
<evidence type="ECO:0000256" key="5">
    <source>
        <dbReference type="ARBA" id="ARBA00023049"/>
    </source>
</evidence>
<dbReference type="InterPro" id="IPR002477">
    <property type="entry name" value="Peptidoglycan-bd-like"/>
</dbReference>
<evidence type="ECO:0000256" key="4">
    <source>
        <dbReference type="ARBA" id="ARBA00022833"/>
    </source>
</evidence>
<keyword evidence="1" id="KW-0645">Protease</keyword>
<evidence type="ECO:0000259" key="6">
    <source>
        <dbReference type="Pfam" id="PF00413"/>
    </source>
</evidence>
<keyword evidence="9" id="KW-1185">Reference proteome</keyword>
<feature type="domain" description="Peptidoglycan binding-like" evidence="7">
    <location>
        <begin position="146"/>
        <end position="200"/>
    </location>
</feature>
<organism evidence="8 9">
    <name type="scientific">Reticulomyxa filosa</name>
    <dbReference type="NCBI Taxonomy" id="46433"/>
    <lineage>
        <taxon>Eukaryota</taxon>
        <taxon>Sar</taxon>
        <taxon>Rhizaria</taxon>
        <taxon>Retaria</taxon>
        <taxon>Foraminifera</taxon>
        <taxon>Monothalamids</taxon>
        <taxon>Reticulomyxidae</taxon>
        <taxon>Reticulomyxa</taxon>
    </lineage>
</organism>
<dbReference type="InterPro" id="IPR036365">
    <property type="entry name" value="PGBD-like_sf"/>
</dbReference>
<evidence type="ECO:0000259" key="7">
    <source>
        <dbReference type="Pfam" id="PF01471"/>
    </source>
</evidence>
<sequence>LQEAPQIVVFPQVEVDKFESKCYQVHVFLVPKATENEFKTPSDTDDVFDHPNYAGSRSIFGRGAECENCRIRPPYDIVIDVTHKLRDLQLSRYDAAVKVLLVETTSSDNAFVESAQTPLPDPLLTGPLFEDSKGELTQTNRESQSSDEVAALQRYLKRFGYYDDEVDGDFGPVTNQAVQDFQEASGLKPTGVVDAATKHAITSMKRCSNVDPFAKNNIKDEKSASVDYGDKYDLTYSVGESPGYLDRSKVLDCIANTVKQWSDACAVTLTYVDGADEKSNDSDIWIEWSDKTLHRENVLRFDGAGGVLGEGGHGFVLLDSAERWVIGIDEHLEKSKDVSDLNDPNTWYRGQPTISLYHTAPYYAPHKTTLTEVDKRIAVDGWGESRKKT</sequence>
<dbReference type="SUPFAM" id="SSF55486">
    <property type="entry name" value="Metalloproteases ('zincins'), catalytic domain"/>
    <property type="match status" value="1"/>
</dbReference>
<accession>X6NVS7</accession>